<protein>
    <submittedName>
        <fullName evidence="9">Major facilitator superfamily domain-containing protein</fullName>
    </submittedName>
</protein>
<feature type="transmembrane region" description="Helical" evidence="7">
    <location>
        <begin position="206"/>
        <end position="226"/>
    </location>
</feature>
<dbReference type="InterPro" id="IPR020846">
    <property type="entry name" value="MFS_dom"/>
</dbReference>
<dbReference type="SUPFAM" id="SSF103473">
    <property type="entry name" value="MFS general substrate transporter"/>
    <property type="match status" value="1"/>
</dbReference>
<proteinExistence type="predicted"/>
<sequence>MEPKAPISDGSAISTEPNGGENVLESKDAVAAELGTSSTRYSLLSRAQIRWIALLVGVATMFSPLTANIYLPCVPLLQQDYETTLQLINTTITAYVLVQSIAPAFFSQLAESLGRRPVYLITFTIFVGASVGLAVQTNYVSLLVLRMLQSAGSSVSTSIGYAVIADMAAPSERGRLLGPVMVTVNLGPVIAPVIGGPMCNNLGWRWIFWFLTITGSFFLVAMAAFLPETGRKIVGNGSVEARGINRPLLPFLIPKAEAYVKPQPVEYASNWKRVAAYIPNPFKCVMLVFQRDSACVLSVAGLFYSSYYIMQASLPPLFKDAYGYNETQIGLCYLALSIGVIFGSQIQAKLMDWNYRKTAKRAGWEIDRQGGDDLSQFPIERARARLAWLFMTLQCACILGYGWSVHFRVHPSVPLIFMFLEGCCGWVQSWNTLMVEIHRDSPSTASAASSLVRGLFAAAGVAVMEPLYGVLGVGPFFSLLVGVVWCIGQLMIWVIRYKCMDWRLERERKQQS</sequence>
<keyword evidence="4 7" id="KW-1133">Transmembrane helix</keyword>
<reference evidence="9 10" key="1">
    <citation type="journal article" date="2024" name="IMA Fungus">
        <title>Apiospora arundinis, a panoply of carbohydrate-active enzymes and secondary metabolites.</title>
        <authorList>
            <person name="Sorensen T."/>
            <person name="Petersen C."/>
            <person name="Muurmann A.T."/>
            <person name="Christiansen J.V."/>
            <person name="Brundto M.L."/>
            <person name="Overgaard C.K."/>
            <person name="Boysen A.T."/>
            <person name="Wollenberg R.D."/>
            <person name="Larsen T.O."/>
            <person name="Sorensen J.L."/>
            <person name="Nielsen K.L."/>
            <person name="Sondergaard T.E."/>
        </authorList>
    </citation>
    <scope>NUCLEOTIDE SEQUENCE [LARGE SCALE GENOMIC DNA]</scope>
    <source>
        <strain evidence="9 10">AAU 773</strain>
    </source>
</reference>
<dbReference type="PANTHER" id="PTHR23502">
    <property type="entry name" value="MAJOR FACILITATOR SUPERFAMILY"/>
    <property type="match status" value="1"/>
</dbReference>
<feature type="transmembrane region" description="Helical" evidence="7">
    <location>
        <begin position="476"/>
        <end position="495"/>
    </location>
</feature>
<feature type="transmembrane region" description="Helical" evidence="7">
    <location>
        <begin position="386"/>
        <end position="403"/>
    </location>
</feature>
<dbReference type="Pfam" id="PF07690">
    <property type="entry name" value="MFS_1"/>
    <property type="match status" value="1"/>
</dbReference>
<feature type="transmembrane region" description="Helical" evidence="7">
    <location>
        <begin position="330"/>
        <end position="351"/>
    </location>
</feature>
<feature type="domain" description="Major facilitator superfamily (MFS) profile" evidence="8">
    <location>
        <begin position="52"/>
        <end position="500"/>
    </location>
</feature>
<dbReference type="PROSITE" id="PS50850">
    <property type="entry name" value="MFS"/>
    <property type="match status" value="1"/>
</dbReference>
<keyword evidence="5 7" id="KW-0472">Membrane</keyword>
<feature type="transmembrane region" description="Helical" evidence="7">
    <location>
        <begin position="176"/>
        <end position="194"/>
    </location>
</feature>
<evidence type="ECO:0000259" key="8">
    <source>
        <dbReference type="PROSITE" id="PS50850"/>
    </source>
</evidence>
<feature type="region of interest" description="Disordered" evidence="6">
    <location>
        <begin position="1"/>
        <end position="21"/>
    </location>
</feature>
<evidence type="ECO:0000256" key="1">
    <source>
        <dbReference type="ARBA" id="ARBA00004141"/>
    </source>
</evidence>
<accession>A0ABR2I422</accession>
<evidence type="ECO:0000256" key="3">
    <source>
        <dbReference type="ARBA" id="ARBA00022692"/>
    </source>
</evidence>
<dbReference type="Gene3D" id="1.20.1720.10">
    <property type="entry name" value="Multidrug resistance protein D"/>
    <property type="match status" value="1"/>
</dbReference>
<feature type="transmembrane region" description="Helical" evidence="7">
    <location>
        <begin position="118"/>
        <end position="137"/>
    </location>
</feature>
<gene>
    <name evidence="9" type="ORF">PGQ11_012893</name>
</gene>
<name>A0ABR2I422_9PEZI</name>
<evidence type="ECO:0000256" key="4">
    <source>
        <dbReference type="ARBA" id="ARBA00022989"/>
    </source>
</evidence>
<comment type="subcellular location">
    <subcellularLocation>
        <location evidence="1">Membrane</location>
        <topology evidence="1">Multi-pass membrane protein</topology>
    </subcellularLocation>
</comment>
<feature type="transmembrane region" description="Helical" evidence="7">
    <location>
        <begin position="293"/>
        <end position="310"/>
    </location>
</feature>
<evidence type="ECO:0000313" key="10">
    <source>
        <dbReference type="Proteomes" id="UP001390339"/>
    </source>
</evidence>
<dbReference type="Proteomes" id="UP001390339">
    <property type="component" value="Unassembled WGS sequence"/>
</dbReference>
<dbReference type="Gene3D" id="1.20.1250.20">
    <property type="entry name" value="MFS general substrate transporter like domains"/>
    <property type="match status" value="1"/>
</dbReference>
<keyword evidence="3 7" id="KW-0812">Transmembrane</keyword>
<keyword evidence="2" id="KW-0813">Transport</keyword>
<feature type="transmembrane region" description="Helical" evidence="7">
    <location>
        <begin position="51"/>
        <end position="71"/>
    </location>
</feature>
<keyword evidence="10" id="KW-1185">Reference proteome</keyword>
<evidence type="ECO:0000313" key="9">
    <source>
        <dbReference type="EMBL" id="KAK8856981.1"/>
    </source>
</evidence>
<evidence type="ECO:0000256" key="5">
    <source>
        <dbReference type="ARBA" id="ARBA00023136"/>
    </source>
</evidence>
<dbReference type="PANTHER" id="PTHR23502:SF51">
    <property type="entry name" value="QUINIDINE RESISTANCE PROTEIN 1-RELATED"/>
    <property type="match status" value="1"/>
</dbReference>
<comment type="caution">
    <text evidence="9">The sequence shown here is derived from an EMBL/GenBank/DDBJ whole genome shotgun (WGS) entry which is preliminary data.</text>
</comment>
<feature type="transmembrane region" description="Helical" evidence="7">
    <location>
        <begin position="83"/>
        <end position="106"/>
    </location>
</feature>
<organism evidence="9 10">
    <name type="scientific">Apiospora arundinis</name>
    <dbReference type="NCBI Taxonomy" id="335852"/>
    <lineage>
        <taxon>Eukaryota</taxon>
        <taxon>Fungi</taxon>
        <taxon>Dikarya</taxon>
        <taxon>Ascomycota</taxon>
        <taxon>Pezizomycotina</taxon>
        <taxon>Sordariomycetes</taxon>
        <taxon>Xylariomycetidae</taxon>
        <taxon>Amphisphaeriales</taxon>
        <taxon>Apiosporaceae</taxon>
        <taxon>Apiospora</taxon>
    </lineage>
</organism>
<dbReference type="InterPro" id="IPR036259">
    <property type="entry name" value="MFS_trans_sf"/>
</dbReference>
<dbReference type="InterPro" id="IPR011701">
    <property type="entry name" value="MFS"/>
</dbReference>
<evidence type="ECO:0000256" key="6">
    <source>
        <dbReference type="SAM" id="MobiDB-lite"/>
    </source>
</evidence>
<dbReference type="EMBL" id="JAPCWZ010000007">
    <property type="protein sequence ID" value="KAK8856981.1"/>
    <property type="molecule type" value="Genomic_DNA"/>
</dbReference>
<evidence type="ECO:0000256" key="7">
    <source>
        <dbReference type="SAM" id="Phobius"/>
    </source>
</evidence>
<evidence type="ECO:0000256" key="2">
    <source>
        <dbReference type="ARBA" id="ARBA00022448"/>
    </source>
</evidence>